<dbReference type="InterPro" id="IPR000587">
    <property type="entry name" value="Creatinase_N"/>
</dbReference>
<sequence>MTIGVGGSSFEAELAKLKPMTDGIEPIAVTEFKARIAKAQALLREQGLQALYLDTSTSLAYFTGIQLTLSERLHGAVIPAEGEIVYLSPTFEEPKTRELMRFGEEVRCWEEHEDPTELVIETIRSLGYESGQVALDPHTPFYIVDGLRKAGNRFSFSHGNVITAACRQLKSAAEIALIQRAMDITMEVHRAAARALQVGVTTAQVKLFLDQAHRKLGMNWTSGAAQFGEATAYPHGVPYEQTLQDGDMVLIDMGTKVGGYRSDITRTYVFGEANPRQREIWNLEKRAQLAAFDAAVLGAPCEAVDAAARSVIEAAGFGPGYKVPGLPHRTGHGLGLDVHEESFMVKGNKTPLQVGMCFSDEPMICIYGEFGVRLEDIIYMAEDGAHWFTKPAHSVDDPFGYEA</sequence>
<dbReference type="InterPro" id="IPR050659">
    <property type="entry name" value="Peptidase_M24B"/>
</dbReference>
<dbReference type="PANTHER" id="PTHR46112">
    <property type="entry name" value="AMINOPEPTIDASE"/>
    <property type="match status" value="1"/>
</dbReference>
<evidence type="ECO:0000256" key="4">
    <source>
        <dbReference type="ARBA" id="ARBA00023049"/>
    </source>
</evidence>
<keyword evidence="2 5" id="KW-0479">Metal-binding</keyword>
<dbReference type="Gene3D" id="3.90.230.10">
    <property type="entry name" value="Creatinase/methionine aminopeptidase superfamily"/>
    <property type="match status" value="1"/>
</dbReference>
<evidence type="ECO:0000313" key="9">
    <source>
        <dbReference type="Proteomes" id="UP000094969"/>
    </source>
</evidence>
<name>A0A1D7TVG1_9HYPH</name>
<evidence type="ECO:0000256" key="5">
    <source>
        <dbReference type="RuleBase" id="RU000590"/>
    </source>
</evidence>
<organism evidence="8 9">
    <name type="scientific">Bosea vaviloviae</name>
    <dbReference type="NCBI Taxonomy" id="1526658"/>
    <lineage>
        <taxon>Bacteria</taxon>
        <taxon>Pseudomonadati</taxon>
        <taxon>Pseudomonadota</taxon>
        <taxon>Alphaproteobacteria</taxon>
        <taxon>Hyphomicrobiales</taxon>
        <taxon>Boseaceae</taxon>
        <taxon>Bosea</taxon>
    </lineage>
</organism>
<dbReference type="PROSITE" id="PS00491">
    <property type="entry name" value="PROLINE_PEPTIDASE"/>
    <property type="match status" value="1"/>
</dbReference>
<dbReference type="GO" id="GO:0046872">
    <property type="term" value="F:metal ion binding"/>
    <property type="evidence" value="ECO:0007669"/>
    <property type="project" value="UniProtKB-KW"/>
</dbReference>
<keyword evidence="3" id="KW-0378">Hydrolase</keyword>
<keyword evidence="4" id="KW-0482">Metalloprotease</keyword>
<proteinExistence type="inferred from homology"/>
<protein>
    <submittedName>
        <fullName evidence="8">X-Pro dipeptidase</fullName>
    </submittedName>
</protein>
<dbReference type="Proteomes" id="UP000094969">
    <property type="component" value="Chromosome"/>
</dbReference>
<dbReference type="OrthoDB" id="9806388at2"/>
<dbReference type="Pfam" id="PF00557">
    <property type="entry name" value="Peptidase_M24"/>
    <property type="match status" value="1"/>
</dbReference>
<dbReference type="SUPFAM" id="SSF55920">
    <property type="entry name" value="Creatinase/aminopeptidase"/>
    <property type="match status" value="1"/>
</dbReference>
<reference evidence="8 9" key="1">
    <citation type="journal article" date="2015" name="Antonie Van Leeuwenhoek">
        <title>Bosea vaviloviae sp. nov., a new species of slow-growing rhizobia isolated from nodules of the relict species Vavilovia formosa (Stev.) Fed.</title>
        <authorList>
            <person name="Safronova V.I."/>
            <person name="Kuznetsova I.G."/>
            <person name="Sazanova A.L."/>
            <person name="Kimeklis A.K."/>
            <person name="Belimov A.A."/>
            <person name="Andronov E.E."/>
            <person name="Pinaev A.G."/>
            <person name="Chizhevskaya E.P."/>
            <person name="Pukhaev A.R."/>
            <person name="Popov K.P."/>
            <person name="Willems A."/>
            <person name="Tikhonovich I.A."/>
        </authorList>
    </citation>
    <scope>NUCLEOTIDE SEQUENCE [LARGE SCALE GENOMIC DNA]</scope>
    <source>
        <strain evidence="8 9">Vaf18</strain>
    </source>
</reference>
<dbReference type="PANTHER" id="PTHR46112:SF3">
    <property type="entry name" value="AMINOPEPTIDASE YPDF"/>
    <property type="match status" value="1"/>
</dbReference>
<dbReference type="RefSeq" id="WP_069688333.1">
    <property type="nucleotide sequence ID" value="NZ_CP017147.1"/>
</dbReference>
<feature type="domain" description="Creatinase N-terminal" evidence="7">
    <location>
        <begin position="35"/>
        <end position="166"/>
    </location>
</feature>
<dbReference type="InterPro" id="IPR001131">
    <property type="entry name" value="Peptidase_M24B_aminopep-P_CS"/>
</dbReference>
<feature type="domain" description="Peptidase M24" evidence="6">
    <location>
        <begin position="177"/>
        <end position="380"/>
    </location>
</feature>
<keyword evidence="1" id="KW-0645">Protease</keyword>
<dbReference type="Gene3D" id="3.40.350.10">
    <property type="entry name" value="Creatinase/prolidase N-terminal domain"/>
    <property type="match status" value="1"/>
</dbReference>
<dbReference type="AlphaFoldDB" id="A0A1D7TVG1"/>
<evidence type="ECO:0000256" key="3">
    <source>
        <dbReference type="ARBA" id="ARBA00022801"/>
    </source>
</evidence>
<dbReference type="GO" id="GO:0008237">
    <property type="term" value="F:metallopeptidase activity"/>
    <property type="evidence" value="ECO:0007669"/>
    <property type="project" value="UniProtKB-KW"/>
</dbReference>
<dbReference type="InterPro" id="IPR029149">
    <property type="entry name" value="Creatin/AminoP/Spt16_N"/>
</dbReference>
<evidence type="ECO:0000259" key="6">
    <source>
        <dbReference type="Pfam" id="PF00557"/>
    </source>
</evidence>
<evidence type="ECO:0000259" key="7">
    <source>
        <dbReference type="Pfam" id="PF01321"/>
    </source>
</evidence>
<dbReference type="EMBL" id="CP017147">
    <property type="protein sequence ID" value="AOO79108.1"/>
    <property type="molecule type" value="Genomic_DNA"/>
</dbReference>
<dbReference type="SUPFAM" id="SSF53092">
    <property type="entry name" value="Creatinase/prolidase N-terminal domain"/>
    <property type="match status" value="1"/>
</dbReference>
<dbReference type="Pfam" id="PF01321">
    <property type="entry name" value="Creatinase_N"/>
    <property type="match status" value="1"/>
</dbReference>
<dbReference type="InterPro" id="IPR036005">
    <property type="entry name" value="Creatinase/aminopeptidase-like"/>
</dbReference>
<keyword evidence="9" id="KW-1185">Reference proteome</keyword>
<dbReference type="GO" id="GO:0006508">
    <property type="term" value="P:proteolysis"/>
    <property type="evidence" value="ECO:0007669"/>
    <property type="project" value="UniProtKB-KW"/>
</dbReference>
<evidence type="ECO:0000256" key="1">
    <source>
        <dbReference type="ARBA" id="ARBA00022670"/>
    </source>
</evidence>
<dbReference type="STRING" id="1526658.BHK69_00100"/>
<gene>
    <name evidence="8" type="ORF">BHK69_00100</name>
</gene>
<comment type="similarity">
    <text evidence="5">Belongs to the peptidase M24B family.</text>
</comment>
<dbReference type="KEGG" id="bvv:BHK69_00100"/>
<dbReference type="InterPro" id="IPR000994">
    <property type="entry name" value="Pept_M24"/>
</dbReference>
<evidence type="ECO:0000313" key="8">
    <source>
        <dbReference type="EMBL" id="AOO79108.1"/>
    </source>
</evidence>
<accession>A0A1D7TVG1</accession>
<evidence type="ECO:0000256" key="2">
    <source>
        <dbReference type="ARBA" id="ARBA00022723"/>
    </source>
</evidence>